<dbReference type="Proteomes" id="UP000789901">
    <property type="component" value="Unassembled WGS sequence"/>
</dbReference>
<proteinExistence type="predicted"/>
<evidence type="ECO:0000313" key="2">
    <source>
        <dbReference type="Proteomes" id="UP000789901"/>
    </source>
</evidence>
<dbReference type="EMBL" id="CAJVQB010025298">
    <property type="protein sequence ID" value="CAG8806048.1"/>
    <property type="molecule type" value="Genomic_DNA"/>
</dbReference>
<reference evidence="1 2" key="1">
    <citation type="submission" date="2021-06" db="EMBL/GenBank/DDBJ databases">
        <authorList>
            <person name="Kallberg Y."/>
            <person name="Tangrot J."/>
            <person name="Rosling A."/>
        </authorList>
    </citation>
    <scope>NUCLEOTIDE SEQUENCE [LARGE SCALE GENOMIC DNA]</scope>
    <source>
        <strain evidence="1 2">120-4 pot B 10/14</strain>
    </source>
</reference>
<gene>
    <name evidence="1" type="ORF">GMARGA_LOCUS24216</name>
</gene>
<accession>A0ABN7VYF6</accession>
<keyword evidence="2" id="KW-1185">Reference proteome</keyword>
<organism evidence="1 2">
    <name type="scientific">Gigaspora margarita</name>
    <dbReference type="NCBI Taxonomy" id="4874"/>
    <lineage>
        <taxon>Eukaryota</taxon>
        <taxon>Fungi</taxon>
        <taxon>Fungi incertae sedis</taxon>
        <taxon>Mucoromycota</taxon>
        <taxon>Glomeromycotina</taxon>
        <taxon>Glomeromycetes</taxon>
        <taxon>Diversisporales</taxon>
        <taxon>Gigasporaceae</taxon>
        <taxon>Gigaspora</taxon>
    </lineage>
</organism>
<name>A0ABN7VYF6_GIGMA</name>
<evidence type="ECO:0000313" key="1">
    <source>
        <dbReference type="EMBL" id="CAG8806048.1"/>
    </source>
</evidence>
<comment type="caution">
    <text evidence="1">The sequence shown here is derived from an EMBL/GenBank/DDBJ whole genome shotgun (WGS) entry which is preliminary data.</text>
</comment>
<protein>
    <submittedName>
        <fullName evidence="1">45224_t:CDS:1</fullName>
    </submittedName>
</protein>
<sequence>MQIVLDEIRPPIFEEWFDELRLPILKNSETCYIHDEKNEEFIYYIENHPDLINEYNTKSTSTDKFLNIDDLIIEYNSKPTSSEKLFILINTKEMSLAKNSDILCTFE</sequence>